<proteinExistence type="predicted"/>
<keyword evidence="1" id="KW-0560">Oxidoreductase</keyword>
<dbReference type="Gene3D" id="3.40.50.720">
    <property type="entry name" value="NAD(P)-binding Rossmann-like Domain"/>
    <property type="match status" value="2"/>
</dbReference>
<dbReference type="CDD" id="cd05300">
    <property type="entry name" value="2-Hacid_dh_1"/>
    <property type="match status" value="1"/>
</dbReference>
<dbReference type="PANTHER" id="PTHR43333">
    <property type="entry name" value="2-HACID_DH_C DOMAIN-CONTAINING PROTEIN"/>
    <property type="match status" value="1"/>
</dbReference>
<keyword evidence="5" id="KW-1185">Reference proteome</keyword>
<accession>A0A7W7VRS4</accession>
<evidence type="ECO:0000256" key="2">
    <source>
        <dbReference type="ARBA" id="ARBA00023027"/>
    </source>
</evidence>
<dbReference type="PROSITE" id="PS00671">
    <property type="entry name" value="D_2_HYDROXYACID_DH_3"/>
    <property type="match status" value="1"/>
</dbReference>
<comment type="caution">
    <text evidence="4">The sequence shown here is derived from an EMBL/GenBank/DDBJ whole genome shotgun (WGS) entry which is preliminary data.</text>
</comment>
<dbReference type="InterPro" id="IPR029753">
    <property type="entry name" value="D-isomer_DH_CS"/>
</dbReference>
<evidence type="ECO:0000256" key="1">
    <source>
        <dbReference type="ARBA" id="ARBA00023002"/>
    </source>
</evidence>
<dbReference type="GO" id="GO:0051287">
    <property type="term" value="F:NAD binding"/>
    <property type="evidence" value="ECO:0007669"/>
    <property type="project" value="InterPro"/>
</dbReference>
<dbReference type="InterPro" id="IPR006140">
    <property type="entry name" value="D-isomer_DH_NAD-bd"/>
</dbReference>
<sequence>MADKLRVLVASPLEPEHVEAIRAVDPRIEVLYEPDLLPRPRYPADHTGIDRELSEADLRRWRDLRASAHVSFDFDWLDRAGMPYNCPELRWVQATSAGIGQFVRRTGLGDSDLVLTTAAGVHAVPLAEFALTGVLHFVKGVPDLTRWQARKHWERYTTRGLAGLRLVVVGLGGIGRQVARVFSALGVEVVGVGRPGRTYDIPGLAELWPFTEIDDALAGAGALVLACPLTEETEGLVGERQLAALAPGAVLVNISRGQVVDEGALTEALATRHLGGAFLDVFSTEPLPQESPLWGMDNVVVSPHSASTVDTENRAITELFADNLRRWLDGRPLRNVYDREKGY</sequence>
<dbReference type="InterPro" id="IPR036291">
    <property type="entry name" value="NAD(P)-bd_dom_sf"/>
</dbReference>
<dbReference type="SUPFAM" id="SSF51735">
    <property type="entry name" value="NAD(P)-binding Rossmann-fold domains"/>
    <property type="match status" value="1"/>
</dbReference>
<dbReference type="Pfam" id="PF02826">
    <property type="entry name" value="2-Hacid_dh_C"/>
    <property type="match status" value="1"/>
</dbReference>
<dbReference type="RefSeq" id="WP_221461651.1">
    <property type="nucleotide sequence ID" value="NZ_JACHJP010000011.1"/>
</dbReference>
<keyword evidence="2" id="KW-0520">NAD</keyword>
<reference evidence="4 5" key="1">
    <citation type="submission" date="2020-08" db="EMBL/GenBank/DDBJ databases">
        <title>Genomic Encyclopedia of Type Strains, Phase III (KMG-III): the genomes of soil and plant-associated and newly described type strains.</title>
        <authorList>
            <person name="Whitman W."/>
        </authorList>
    </citation>
    <scope>NUCLEOTIDE SEQUENCE [LARGE SCALE GENOMIC DNA]</scope>
    <source>
        <strain evidence="4 5">CECT 8840</strain>
    </source>
</reference>
<dbReference type="PANTHER" id="PTHR43333:SF1">
    <property type="entry name" value="D-ISOMER SPECIFIC 2-HYDROXYACID DEHYDROGENASE NAD-BINDING DOMAIN-CONTAINING PROTEIN"/>
    <property type="match status" value="1"/>
</dbReference>
<dbReference type="GO" id="GO:0016616">
    <property type="term" value="F:oxidoreductase activity, acting on the CH-OH group of donors, NAD or NADP as acceptor"/>
    <property type="evidence" value="ECO:0007669"/>
    <property type="project" value="UniProtKB-ARBA"/>
</dbReference>
<evidence type="ECO:0000313" key="5">
    <source>
        <dbReference type="Proteomes" id="UP000552644"/>
    </source>
</evidence>
<feature type="domain" description="D-isomer specific 2-hydroxyacid dehydrogenase NAD-binding" evidence="3">
    <location>
        <begin position="133"/>
        <end position="306"/>
    </location>
</feature>
<name>A0A7W7VRS4_9ACTN</name>
<dbReference type="Proteomes" id="UP000552644">
    <property type="component" value="Unassembled WGS sequence"/>
</dbReference>
<organism evidence="4 5">
    <name type="scientific">Streptosporangium saharense</name>
    <dbReference type="NCBI Taxonomy" id="1706840"/>
    <lineage>
        <taxon>Bacteria</taxon>
        <taxon>Bacillati</taxon>
        <taxon>Actinomycetota</taxon>
        <taxon>Actinomycetes</taxon>
        <taxon>Streptosporangiales</taxon>
        <taxon>Streptosporangiaceae</taxon>
        <taxon>Streptosporangium</taxon>
    </lineage>
</organism>
<protein>
    <submittedName>
        <fullName evidence="4">Phosphoglycerate dehydrogenase-like enzyme</fullName>
    </submittedName>
</protein>
<evidence type="ECO:0000313" key="4">
    <source>
        <dbReference type="EMBL" id="MBB4919993.1"/>
    </source>
</evidence>
<gene>
    <name evidence="4" type="ORF">FHS44_007137</name>
</gene>
<evidence type="ECO:0000259" key="3">
    <source>
        <dbReference type="Pfam" id="PF02826"/>
    </source>
</evidence>
<dbReference type="EMBL" id="JACHJP010000011">
    <property type="protein sequence ID" value="MBB4919993.1"/>
    <property type="molecule type" value="Genomic_DNA"/>
</dbReference>
<dbReference type="AlphaFoldDB" id="A0A7W7VRS4"/>